<organism evidence="1 2">
    <name type="scientific">Chitinophaga nivalis</name>
    <dbReference type="NCBI Taxonomy" id="2991709"/>
    <lineage>
        <taxon>Bacteria</taxon>
        <taxon>Pseudomonadati</taxon>
        <taxon>Bacteroidota</taxon>
        <taxon>Chitinophagia</taxon>
        <taxon>Chitinophagales</taxon>
        <taxon>Chitinophagaceae</taxon>
        <taxon>Chitinophaga</taxon>
    </lineage>
</organism>
<proteinExistence type="predicted"/>
<protein>
    <submittedName>
        <fullName evidence="1">Uncharacterized protein</fullName>
    </submittedName>
</protein>
<gene>
    <name evidence="1" type="ORF">OL497_07905</name>
</gene>
<evidence type="ECO:0000313" key="1">
    <source>
        <dbReference type="EMBL" id="MCW3483811.1"/>
    </source>
</evidence>
<dbReference type="EMBL" id="JAPDNS010000001">
    <property type="protein sequence ID" value="MCW3483811.1"/>
    <property type="molecule type" value="Genomic_DNA"/>
</dbReference>
<name>A0ABT3IIN9_9BACT</name>
<accession>A0ABT3IIN9</accession>
<dbReference type="Proteomes" id="UP001207742">
    <property type="component" value="Unassembled WGS sequence"/>
</dbReference>
<evidence type="ECO:0000313" key="2">
    <source>
        <dbReference type="Proteomes" id="UP001207742"/>
    </source>
</evidence>
<comment type="caution">
    <text evidence="1">The sequence shown here is derived from an EMBL/GenBank/DDBJ whole genome shotgun (WGS) entry which is preliminary data.</text>
</comment>
<dbReference type="RefSeq" id="WP_264729330.1">
    <property type="nucleotide sequence ID" value="NZ_JAPDNR010000001.1"/>
</dbReference>
<keyword evidence="2" id="KW-1185">Reference proteome</keyword>
<sequence>MANGFCPSILAQLSDITQCNTPSYKVTAAGFLQMLLENRPAIELLDLGDGNGHERDVRFKYKKRILPSQTSTDDNCDINYIPRWLEGALATTNFRKAAFFIDDADMAKYCADASRTVMVGQPSTPLMNEFLKDIMNTANGLIGAINQDLLTLQAPKFGINVVTGSNSAQSVNIPKDATQYDLQSGITKILADAQENEFCGKINIVGSGIMNNFAIQQLVSCCSAAGIDMSKFTGFNWYHDLYAKGAWGPNQVGVFSEGSVGLIDITRFTGFRAGDKGVSRFFTLPLPIECPACNGGYDALVFDAQLKYFDCPQEIESECDGTIPIERGYALILSKKFGLFNIPSDSYQNETAYASDCGTDRLTGNNGTLRYTVTNS</sequence>
<reference evidence="1 2" key="1">
    <citation type="submission" date="2022-10" db="EMBL/GenBank/DDBJ databases">
        <title>Chitinophaga nivalis PC15 sp. nov., isolated from Pyeongchang county, South Korea.</title>
        <authorList>
            <person name="Trinh H.N."/>
        </authorList>
    </citation>
    <scope>NUCLEOTIDE SEQUENCE [LARGE SCALE GENOMIC DNA]</scope>
    <source>
        <strain evidence="1 2">PC14</strain>
    </source>
</reference>